<name>A0A6J5XRV7_PRUAR</name>
<accession>A0A6J5XRV7</accession>
<dbReference type="AlphaFoldDB" id="A0A6J5XRV7"/>
<dbReference type="EMBL" id="CAEKKB010000006">
    <property type="protein sequence ID" value="CAB4313888.1"/>
    <property type="molecule type" value="Genomic_DNA"/>
</dbReference>
<proteinExistence type="predicted"/>
<organism evidence="1 2">
    <name type="scientific">Prunus armeniaca</name>
    <name type="common">Apricot</name>
    <name type="synonym">Armeniaca vulgaris</name>
    <dbReference type="NCBI Taxonomy" id="36596"/>
    <lineage>
        <taxon>Eukaryota</taxon>
        <taxon>Viridiplantae</taxon>
        <taxon>Streptophyta</taxon>
        <taxon>Embryophyta</taxon>
        <taxon>Tracheophyta</taxon>
        <taxon>Spermatophyta</taxon>
        <taxon>Magnoliopsida</taxon>
        <taxon>eudicotyledons</taxon>
        <taxon>Gunneridae</taxon>
        <taxon>Pentapetalae</taxon>
        <taxon>rosids</taxon>
        <taxon>fabids</taxon>
        <taxon>Rosales</taxon>
        <taxon>Rosaceae</taxon>
        <taxon>Amygdaloideae</taxon>
        <taxon>Amygdaleae</taxon>
        <taxon>Prunus</taxon>
    </lineage>
</organism>
<dbReference type="Proteomes" id="UP000507245">
    <property type="component" value="Unassembled WGS sequence"/>
</dbReference>
<gene>
    <name evidence="1" type="ORF">ORAREDHAP_LOCUS37531</name>
</gene>
<keyword evidence="2" id="KW-1185">Reference proteome</keyword>
<evidence type="ECO:0000313" key="1">
    <source>
        <dbReference type="EMBL" id="CAB4313888.1"/>
    </source>
</evidence>
<sequence>MKGYDNRNREGKKTKVGGIVKRDILTCDMCGKNHGGTWHKKTGACFKCGKTGISYKTAHMLKKINGEHIRIEGYKDEFTP</sequence>
<protein>
    <submittedName>
        <fullName evidence="1">Uncharacterized protein</fullName>
    </submittedName>
</protein>
<reference evidence="2" key="1">
    <citation type="journal article" date="2020" name="Genome Biol.">
        <title>Gamete binning: chromosome-level and haplotype-resolved genome assembly enabled by high-throughput single-cell sequencing of gamete genomes.</title>
        <authorList>
            <person name="Campoy J.A."/>
            <person name="Sun H."/>
            <person name="Goel M."/>
            <person name="Jiao W.-B."/>
            <person name="Folz-Donahue K."/>
            <person name="Wang N."/>
            <person name="Rubio M."/>
            <person name="Liu C."/>
            <person name="Kukat C."/>
            <person name="Ruiz D."/>
            <person name="Huettel B."/>
            <person name="Schneeberger K."/>
        </authorList>
    </citation>
    <scope>NUCLEOTIDE SEQUENCE [LARGE SCALE GENOMIC DNA]</scope>
    <source>
        <strain evidence="2">cv. Rojo Pasion</strain>
    </source>
</reference>
<evidence type="ECO:0000313" key="2">
    <source>
        <dbReference type="Proteomes" id="UP000507245"/>
    </source>
</evidence>